<keyword evidence="1" id="KW-0175">Coiled coil</keyword>
<evidence type="ECO:0000256" key="1">
    <source>
        <dbReference type="SAM" id="Coils"/>
    </source>
</evidence>
<dbReference type="Proteomes" id="UP001519363">
    <property type="component" value="Unassembled WGS sequence"/>
</dbReference>
<feature type="domain" description="M23ase beta-sheet core" evidence="2">
    <location>
        <begin position="134"/>
        <end position="229"/>
    </location>
</feature>
<dbReference type="GO" id="GO:0016787">
    <property type="term" value="F:hydrolase activity"/>
    <property type="evidence" value="ECO:0007669"/>
    <property type="project" value="UniProtKB-KW"/>
</dbReference>
<dbReference type="PANTHER" id="PTHR21666:SF270">
    <property type="entry name" value="MUREIN HYDROLASE ACTIVATOR ENVC"/>
    <property type="match status" value="1"/>
</dbReference>
<dbReference type="RefSeq" id="WP_086785000.1">
    <property type="nucleotide sequence ID" value="NZ_JAGIOO010000001.1"/>
</dbReference>
<dbReference type="InterPro" id="IPR011055">
    <property type="entry name" value="Dup_hybrid_motif"/>
</dbReference>
<protein>
    <submittedName>
        <fullName evidence="3">Murein DD-endopeptidase MepM/ murein hydrolase activator NlpD</fullName>
    </submittedName>
</protein>
<dbReference type="InterPro" id="IPR050570">
    <property type="entry name" value="Cell_wall_metabolism_enzyme"/>
</dbReference>
<gene>
    <name evidence="3" type="ORF">JOF53_003162</name>
</gene>
<evidence type="ECO:0000259" key="2">
    <source>
        <dbReference type="Pfam" id="PF01551"/>
    </source>
</evidence>
<comment type="caution">
    <text evidence="3">The sequence shown here is derived from an EMBL/GenBank/DDBJ whole genome shotgun (WGS) entry which is preliminary data.</text>
</comment>
<accession>A0ABS5ACI4</accession>
<dbReference type="PANTHER" id="PTHR21666">
    <property type="entry name" value="PEPTIDASE-RELATED"/>
    <property type="match status" value="1"/>
</dbReference>
<dbReference type="EMBL" id="JAGIOO010000001">
    <property type="protein sequence ID" value="MBP2474290.1"/>
    <property type="molecule type" value="Genomic_DNA"/>
</dbReference>
<dbReference type="CDD" id="cd12797">
    <property type="entry name" value="M23_peptidase"/>
    <property type="match status" value="1"/>
</dbReference>
<keyword evidence="3" id="KW-0378">Hydrolase</keyword>
<name>A0ABS5ACI4_9PSEU</name>
<dbReference type="SUPFAM" id="SSF51261">
    <property type="entry name" value="Duplicated hybrid motif"/>
    <property type="match status" value="1"/>
</dbReference>
<reference evidence="3 4" key="1">
    <citation type="submission" date="2021-03" db="EMBL/GenBank/DDBJ databases">
        <title>Sequencing the genomes of 1000 actinobacteria strains.</title>
        <authorList>
            <person name="Klenk H.-P."/>
        </authorList>
    </citation>
    <scope>NUCLEOTIDE SEQUENCE [LARGE SCALE GENOMIC DNA]</scope>
    <source>
        <strain evidence="3 4">DSM 44580</strain>
    </source>
</reference>
<keyword evidence="4" id="KW-1185">Reference proteome</keyword>
<evidence type="ECO:0000313" key="3">
    <source>
        <dbReference type="EMBL" id="MBP2474290.1"/>
    </source>
</evidence>
<dbReference type="Gene3D" id="2.70.70.10">
    <property type="entry name" value="Glucose Permease (Domain IIA)"/>
    <property type="match status" value="1"/>
</dbReference>
<sequence>MTAAAALTTTVLVGTPGYMLSTQAASASPEPVDLQANLAAVARQAPTVLPKADTADPGVELAKLDKAIRIADEEKARTAEAEKAAADKAEAEKAAAEAAKRAATAVEKSKATGAFVRPAQGRFTSNYGMRGGVMHYGVDIANSIGTPILSAAAGTVVESGPASGFGLWVRVQHNDGTITVYGHINTSLVRAGQKVQAGEQIATMGNRGQSTGPHLHFEVWAAGGKKVNPGAWLAERGIKL</sequence>
<proteinExistence type="predicted"/>
<dbReference type="InterPro" id="IPR016047">
    <property type="entry name" value="M23ase_b-sheet_dom"/>
</dbReference>
<feature type="coiled-coil region" evidence="1">
    <location>
        <begin position="79"/>
        <end position="108"/>
    </location>
</feature>
<dbReference type="Pfam" id="PF01551">
    <property type="entry name" value="Peptidase_M23"/>
    <property type="match status" value="1"/>
</dbReference>
<evidence type="ECO:0000313" key="4">
    <source>
        <dbReference type="Proteomes" id="UP001519363"/>
    </source>
</evidence>
<organism evidence="3 4">
    <name type="scientific">Crossiella equi</name>
    <dbReference type="NCBI Taxonomy" id="130796"/>
    <lineage>
        <taxon>Bacteria</taxon>
        <taxon>Bacillati</taxon>
        <taxon>Actinomycetota</taxon>
        <taxon>Actinomycetes</taxon>
        <taxon>Pseudonocardiales</taxon>
        <taxon>Pseudonocardiaceae</taxon>
        <taxon>Crossiella</taxon>
    </lineage>
</organism>